<evidence type="ECO:0000313" key="4">
    <source>
        <dbReference type="Proteomes" id="UP000011715"/>
    </source>
</evidence>
<protein>
    <submittedName>
        <fullName evidence="2 3">Uncharacterized protein</fullName>
    </submittedName>
</protein>
<feature type="region of interest" description="Disordered" evidence="1">
    <location>
        <begin position="45"/>
        <end position="84"/>
    </location>
</feature>
<evidence type="ECO:0000313" key="2">
    <source>
        <dbReference type="EMBL" id="KLU91054.1"/>
    </source>
</evidence>
<reference evidence="4" key="2">
    <citation type="submission" date="2010-05" db="EMBL/GenBank/DDBJ databases">
        <title>The genome sequence of Magnaporthe poae strain ATCC 64411.</title>
        <authorList>
            <person name="Ma L.-J."/>
            <person name="Dead R."/>
            <person name="Young S."/>
            <person name="Zeng Q."/>
            <person name="Koehrsen M."/>
            <person name="Alvarado L."/>
            <person name="Berlin A."/>
            <person name="Chapman S.B."/>
            <person name="Chen Z."/>
            <person name="Freedman E."/>
            <person name="Gellesch M."/>
            <person name="Goldberg J."/>
            <person name="Griggs A."/>
            <person name="Gujja S."/>
            <person name="Heilman E.R."/>
            <person name="Heiman D."/>
            <person name="Hepburn T."/>
            <person name="Howarth C."/>
            <person name="Jen D."/>
            <person name="Larson L."/>
            <person name="Mehta T."/>
            <person name="Neiman D."/>
            <person name="Pearson M."/>
            <person name="Roberts A."/>
            <person name="Saif S."/>
            <person name="Shea T."/>
            <person name="Shenoy N."/>
            <person name="Sisk P."/>
            <person name="Stolte C."/>
            <person name="Sykes S."/>
            <person name="Walk T."/>
            <person name="White J."/>
            <person name="Yandava C."/>
            <person name="Haas B."/>
            <person name="Nusbaum C."/>
            <person name="Birren B."/>
        </authorList>
    </citation>
    <scope>NUCLEOTIDE SEQUENCE [LARGE SCALE GENOMIC DNA]</scope>
    <source>
        <strain evidence="4">ATCC 64411 / 73-15</strain>
    </source>
</reference>
<accession>A0A0C4EAB4</accession>
<reference evidence="3" key="5">
    <citation type="submission" date="2015-06" db="UniProtKB">
        <authorList>
            <consortium name="EnsemblFungi"/>
        </authorList>
    </citation>
    <scope>IDENTIFICATION</scope>
    <source>
        <strain evidence="3">ATCC 64411</strain>
    </source>
</reference>
<sequence length="84" mass="8812">MCEATRLIIATPLAGQTSPLPERLGAAGECVPTSAPMDKAITDASSTRNNNATFPKASCKPHQAVPAFPPLPQQKDQANTGRRV</sequence>
<name>A0A0C4EAB4_MAGP6</name>
<gene>
    <name evidence="2" type="ORF">MAPG_09578</name>
</gene>
<organism evidence="3 4">
    <name type="scientific">Magnaporthiopsis poae (strain ATCC 64411 / 73-15)</name>
    <name type="common">Kentucky bluegrass fungus</name>
    <name type="synonym">Magnaporthe poae</name>
    <dbReference type="NCBI Taxonomy" id="644358"/>
    <lineage>
        <taxon>Eukaryota</taxon>
        <taxon>Fungi</taxon>
        <taxon>Dikarya</taxon>
        <taxon>Ascomycota</taxon>
        <taxon>Pezizomycotina</taxon>
        <taxon>Sordariomycetes</taxon>
        <taxon>Sordariomycetidae</taxon>
        <taxon>Magnaporthales</taxon>
        <taxon>Magnaporthaceae</taxon>
        <taxon>Magnaporthiopsis</taxon>
    </lineage>
</organism>
<reference evidence="3" key="4">
    <citation type="journal article" date="2015" name="G3 (Bethesda)">
        <title>Genome sequences of three phytopathogenic species of the Magnaporthaceae family of fungi.</title>
        <authorList>
            <person name="Okagaki L.H."/>
            <person name="Nunes C.C."/>
            <person name="Sailsbery J."/>
            <person name="Clay B."/>
            <person name="Brown D."/>
            <person name="John T."/>
            <person name="Oh Y."/>
            <person name="Young N."/>
            <person name="Fitzgerald M."/>
            <person name="Haas B.J."/>
            <person name="Zeng Q."/>
            <person name="Young S."/>
            <person name="Adiconis X."/>
            <person name="Fan L."/>
            <person name="Levin J.Z."/>
            <person name="Mitchell T.K."/>
            <person name="Okubara P.A."/>
            <person name="Farman M.L."/>
            <person name="Kohn L.M."/>
            <person name="Birren B."/>
            <person name="Ma L.-J."/>
            <person name="Dean R.A."/>
        </authorList>
    </citation>
    <scope>NUCLEOTIDE SEQUENCE</scope>
    <source>
        <strain evidence="3">ATCC 64411 / 73-15</strain>
    </source>
</reference>
<dbReference type="EMBL" id="ADBL01002448">
    <property type="status" value="NOT_ANNOTATED_CDS"/>
    <property type="molecule type" value="Genomic_DNA"/>
</dbReference>
<reference evidence="2" key="1">
    <citation type="submission" date="2010-05" db="EMBL/GenBank/DDBJ databases">
        <title>The Genome Sequence of Magnaporthe poae strain ATCC 64411.</title>
        <authorList>
            <consortium name="The Broad Institute Genome Sequencing Platform"/>
            <consortium name="Broad Institute Genome Sequencing Center for Infectious Disease"/>
            <person name="Ma L.-J."/>
            <person name="Dead R."/>
            <person name="Young S."/>
            <person name="Zeng Q."/>
            <person name="Koehrsen M."/>
            <person name="Alvarado L."/>
            <person name="Berlin A."/>
            <person name="Chapman S.B."/>
            <person name="Chen Z."/>
            <person name="Freedman E."/>
            <person name="Gellesch M."/>
            <person name="Goldberg J."/>
            <person name="Griggs A."/>
            <person name="Gujja S."/>
            <person name="Heilman E.R."/>
            <person name="Heiman D."/>
            <person name="Hepburn T."/>
            <person name="Howarth C."/>
            <person name="Jen D."/>
            <person name="Larson L."/>
            <person name="Mehta T."/>
            <person name="Neiman D."/>
            <person name="Pearson M."/>
            <person name="Roberts A."/>
            <person name="Saif S."/>
            <person name="Shea T."/>
            <person name="Shenoy N."/>
            <person name="Sisk P."/>
            <person name="Stolte C."/>
            <person name="Sykes S."/>
            <person name="Walk T."/>
            <person name="White J."/>
            <person name="Yandava C."/>
            <person name="Haas B."/>
            <person name="Nusbaum C."/>
            <person name="Birren B."/>
        </authorList>
    </citation>
    <scope>NUCLEOTIDE SEQUENCE</scope>
    <source>
        <strain evidence="2">ATCC 64411</strain>
    </source>
</reference>
<proteinExistence type="predicted"/>
<dbReference type="EnsemblFungi" id="MAPG_09578T0">
    <property type="protein sequence ID" value="MAPG_09578T0"/>
    <property type="gene ID" value="MAPG_09578"/>
</dbReference>
<evidence type="ECO:0000256" key="1">
    <source>
        <dbReference type="SAM" id="MobiDB-lite"/>
    </source>
</evidence>
<dbReference type="Proteomes" id="UP000011715">
    <property type="component" value="Unassembled WGS sequence"/>
</dbReference>
<feature type="compositionally biased region" description="Polar residues" evidence="1">
    <location>
        <begin position="74"/>
        <end position="84"/>
    </location>
</feature>
<evidence type="ECO:0000313" key="3">
    <source>
        <dbReference type="EnsemblFungi" id="MAPG_09578T0"/>
    </source>
</evidence>
<dbReference type="VEuPathDB" id="FungiDB:MAPG_09578"/>
<keyword evidence="4" id="KW-1185">Reference proteome</keyword>
<dbReference type="EMBL" id="GL876976">
    <property type="protein sequence ID" value="KLU91054.1"/>
    <property type="molecule type" value="Genomic_DNA"/>
</dbReference>
<dbReference type="AlphaFoldDB" id="A0A0C4EAB4"/>
<reference evidence="2" key="3">
    <citation type="submission" date="2011-03" db="EMBL/GenBank/DDBJ databases">
        <title>Annotation of Magnaporthe poae ATCC 64411.</title>
        <authorList>
            <person name="Ma L.-J."/>
            <person name="Dead R."/>
            <person name="Young S.K."/>
            <person name="Zeng Q."/>
            <person name="Gargeya S."/>
            <person name="Fitzgerald M."/>
            <person name="Haas B."/>
            <person name="Abouelleil A."/>
            <person name="Alvarado L."/>
            <person name="Arachchi H.M."/>
            <person name="Berlin A."/>
            <person name="Brown A."/>
            <person name="Chapman S.B."/>
            <person name="Chen Z."/>
            <person name="Dunbar C."/>
            <person name="Freedman E."/>
            <person name="Gearin G."/>
            <person name="Gellesch M."/>
            <person name="Goldberg J."/>
            <person name="Griggs A."/>
            <person name="Gujja S."/>
            <person name="Heiman D."/>
            <person name="Howarth C."/>
            <person name="Larson L."/>
            <person name="Lui A."/>
            <person name="MacDonald P.J.P."/>
            <person name="Mehta T."/>
            <person name="Montmayeur A."/>
            <person name="Murphy C."/>
            <person name="Neiman D."/>
            <person name="Pearson M."/>
            <person name="Priest M."/>
            <person name="Roberts A."/>
            <person name="Saif S."/>
            <person name="Shea T."/>
            <person name="Shenoy N."/>
            <person name="Sisk P."/>
            <person name="Stolte C."/>
            <person name="Sykes S."/>
            <person name="Yandava C."/>
            <person name="Wortman J."/>
            <person name="Nusbaum C."/>
            <person name="Birren B."/>
        </authorList>
    </citation>
    <scope>NUCLEOTIDE SEQUENCE</scope>
    <source>
        <strain evidence="2">ATCC 64411</strain>
    </source>
</reference>